<proteinExistence type="predicted"/>
<keyword evidence="3 6" id="KW-1133">Transmembrane helix</keyword>
<keyword evidence="2 6" id="KW-0812">Transmembrane</keyword>
<feature type="transmembrane region" description="Helical" evidence="6">
    <location>
        <begin position="148"/>
        <end position="167"/>
    </location>
</feature>
<feature type="region of interest" description="Disordered" evidence="5">
    <location>
        <begin position="448"/>
        <end position="478"/>
    </location>
</feature>
<evidence type="ECO:0000256" key="1">
    <source>
        <dbReference type="ARBA" id="ARBA00004141"/>
    </source>
</evidence>
<feature type="transmembrane region" description="Helical" evidence="6">
    <location>
        <begin position="117"/>
        <end position="136"/>
    </location>
</feature>
<keyword evidence="4 6" id="KW-0472">Membrane</keyword>
<feature type="transmembrane region" description="Helical" evidence="6">
    <location>
        <begin position="54"/>
        <end position="72"/>
    </location>
</feature>
<reference evidence="8 9" key="1">
    <citation type="submission" date="2016-10" db="EMBL/GenBank/DDBJ databases">
        <authorList>
            <person name="de Groot N.N."/>
        </authorList>
    </citation>
    <scope>NUCLEOTIDE SEQUENCE [LARGE SCALE GENOMIC DNA]</scope>
    <source>
        <strain evidence="8 9">DSM 45317</strain>
    </source>
</reference>
<dbReference type="InterPro" id="IPR029020">
    <property type="entry name" value="Ammonium/urea_transptr"/>
</dbReference>
<evidence type="ECO:0000256" key="2">
    <source>
        <dbReference type="ARBA" id="ARBA00022692"/>
    </source>
</evidence>
<dbReference type="GO" id="GO:0005886">
    <property type="term" value="C:plasma membrane"/>
    <property type="evidence" value="ECO:0007669"/>
    <property type="project" value="TreeGrafter"/>
</dbReference>
<evidence type="ECO:0000256" key="3">
    <source>
        <dbReference type="ARBA" id="ARBA00022989"/>
    </source>
</evidence>
<keyword evidence="9" id="KW-1185">Reference proteome</keyword>
<evidence type="ECO:0000256" key="5">
    <source>
        <dbReference type="SAM" id="MobiDB-lite"/>
    </source>
</evidence>
<dbReference type="InterPro" id="IPR024041">
    <property type="entry name" value="NH4_transpt_AmtB-like_dom"/>
</dbReference>
<feature type="transmembrane region" description="Helical" evidence="6">
    <location>
        <begin position="349"/>
        <end position="367"/>
    </location>
</feature>
<accession>A0A1I4E829</accession>
<dbReference type="RefSeq" id="WP_091323996.1">
    <property type="nucleotide sequence ID" value="NZ_FOSW01000005.1"/>
</dbReference>
<dbReference type="Proteomes" id="UP000199152">
    <property type="component" value="Unassembled WGS sequence"/>
</dbReference>
<feature type="transmembrane region" description="Helical" evidence="6">
    <location>
        <begin position="317"/>
        <end position="337"/>
    </location>
</feature>
<dbReference type="GO" id="GO:0097272">
    <property type="term" value="P:ammonium homeostasis"/>
    <property type="evidence" value="ECO:0007669"/>
    <property type="project" value="TreeGrafter"/>
</dbReference>
<evidence type="ECO:0000313" key="8">
    <source>
        <dbReference type="EMBL" id="SFL00341.1"/>
    </source>
</evidence>
<evidence type="ECO:0000256" key="6">
    <source>
        <dbReference type="SAM" id="Phobius"/>
    </source>
</evidence>
<dbReference type="PANTHER" id="PTHR11730">
    <property type="entry name" value="AMMONIUM TRANSPORTER"/>
    <property type="match status" value="1"/>
</dbReference>
<feature type="domain" description="Ammonium transporter AmtB-like" evidence="7">
    <location>
        <begin position="20"/>
        <end position="440"/>
    </location>
</feature>
<dbReference type="STRING" id="504800.SAMN04488085_105212"/>
<evidence type="ECO:0000313" key="9">
    <source>
        <dbReference type="Proteomes" id="UP000199152"/>
    </source>
</evidence>
<comment type="subcellular location">
    <subcellularLocation>
        <location evidence="1">Membrane</location>
        <topology evidence="1">Multi-pass membrane protein</topology>
    </subcellularLocation>
</comment>
<feature type="transmembrane region" description="Helical" evidence="6">
    <location>
        <begin position="187"/>
        <end position="204"/>
    </location>
</feature>
<sequence length="478" mass="50897">MEQFPEQASTNWLMSTFIFTVGAVAVLLVVVGLVMVDMGLVRRRNVLDTTVQKIGAAMVGGLGTLLIGYPIWMWQFNSAFGAPQPLWQAVKDWWIGGTFTTTASRYIDPTVLPEADVLQIFLVFFVTFTMATMALVHTGVVERIKPVPLYAMSFVMGAIISPLVGYLCWGSLSPLTLRGTHDFDGIFPLYITAGTFALVLAWRVGPRLGVFRPHPSGIKPASHNVAFVGIGVLLILFALPFITIGSGFIFADVGFFGISFTESGIGLVIINLFSGILGGAVMGLIVAYRRREASWALMGPIAGVVMGGTLFDISTSWVCLLVGALGPLVSLGTAALLRKARIDDPKVVPLALGPGVVGALLCGFLEWGTRTGGYLGLEGEYAPGVAEITPWWQLAGVVTTMLVSGVPALLMCLVFEKLGGLRRTEQAEIIGLDVDQWGVTNFGDDLEPGLGPVLPPEPVAEPMASATRTHSTPSGLPD</sequence>
<dbReference type="GO" id="GO:0008519">
    <property type="term" value="F:ammonium channel activity"/>
    <property type="evidence" value="ECO:0007669"/>
    <property type="project" value="InterPro"/>
</dbReference>
<gene>
    <name evidence="8" type="ORF">SAMN04488085_105212</name>
</gene>
<dbReference type="EMBL" id="FOSW01000005">
    <property type="protein sequence ID" value="SFL00341.1"/>
    <property type="molecule type" value="Genomic_DNA"/>
</dbReference>
<protein>
    <submittedName>
        <fullName evidence="8">Ammonia channel protein AmtB</fullName>
    </submittedName>
</protein>
<dbReference type="OrthoDB" id="3639868at2"/>
<dbReference type="Pfam" id="PF00909">
    <property type="entry name" value="Ammonium_transp"/>
    <property type="match status" value="1"/>
</dbReference>
<feature type="transmembrane region" description="Helical" evidence="6">
    <location>
        <begin position="391"/>
        <end position="415"/>
    </location>
</feature>
<dbReference type="InParanoid" id="A0A1I4E829"/>
<feature type="transmembrane region" description="Helical" evidence="6">
    <location>
        <begin position="263"/>
        <end position="286"/>
    </location>
</feature>
<name>A0A1I4E829_9ACTN</name>
<dbReference type="AlphaFoldDB" id="A0A1I4E829"/>
<feature type="transmembrane region" description="Helical" evidence="6">
    <location>
        <begin position="293"/>
        <end position="311"/>
    </location>
</feature>
<dbReference type="SUPFAM" id="SSF111352">
    <property type="entry name" value="Ammonium transporter"/>
    <property type="match status" value="1"/>
</dbReference>
<evidence type="ECO:0000259" key="7">
    <source>
        <dbReference type="Pfam" id="PF00909"/>
    </source>
</evidence>
<dbReference type="PANTHER" id="PTHR11730:SF60">
    <property type="entry name" value="RH50, ISOFORM D"/>
    <property type="match status" value="1"/>
</dbReference>
<evidence type="ECO:0000256" key="4">
    <source>
        <dbReference type="ARBA" id="ARBA00023136"/>
    </source>
</evidence>
<feature type="compositionally biased region" description="Polar residues" evidence="5">
    <location>
        <begin position="466"/>
        <end position="478"/>
    </location>
</feature>
<feature type="transmembrane region" description="Helical" evidence="6">
    <location>
        <begin position="12"/>
        <end position="34"/>
    </location>
</feature>
<feature type="transmembrane region" description="Helical" evidence="6">
    <location>
        <begin position="225"/>
        <end position="251"/>
    </location>
</feature>
<dbReference type="Gene3D" id="1.10.3430.10">
    <property type="entry name" value="Ammonium transporter AmtB like domains"/>
    <property type="match status" value="1"/>
</dbReference>
<organism evidence="8 9">
    <name type="scientific">Geodermatophilus ruber</name>
    <dbReference type="NCBI Taxonomy" id="504800"/>
    <lineage>
        <taxon>Bacteria</taxon>
        <taxon>Bacillati</taxon>
        <taxon>Actinomycetota</taxon>
        <taxon>Actinomycetes</taxon>
        <taxon>Geodermatophilales</taxon>
        <taxon>Geodermatophilaceae</taxon>
        <taxon>Geodermatophilus</taxon>
    </lineage>
</organism>